<gene>
    <name evidence="1" type="ORF">F0562_001886</name>
</gene>
<sequence length="191" mass="21761">MDHNVLCLLRDPEGTPLGVPIYPPQNAGPKELQQMVNKLLNNACQGRRIPFVAILKYWNSFSSRDNTILKYWNFLQADKSKLRIGNKVPMAWATISITEKDSLWFSKQADIVKKVVSTMPVHFQFNYKESRPSEKGLAICGSEVFYIPRRFVGDFADLVDLVGNLEIHHRIAVPMFFMAMDSPQISTPCLT</sequence>
<dbReference type="PANTHER" id="PTHR31362:SF0">
    <property type="entry name" value="EXOSTOSIN DOMAIN-CONTAINING PROTEIN-RELATED"/>
    <property type="match status" value="1"/>
</dbReference>
<dbReference type="PANTHER" id="PTHR31362">
    <property type="entry name" value="GLYCOSYLTRANSFERASE STELLO1-RELATED"/>
    <property type="match status" value="1"/>
</dbReference>
<keyword evidence="2" id="KW-1185">Reference proteome</keyword>
<dbReference type="AlphaFoldDB" id="A0A5J5C8A4"/>
<accession>A0A5J5C8A4</accession>
<evidence type="ECO:0000313" key="2">
    <source>
        <dbReference type="Proteomes" id="UP000325577"/>
    </source>
</evidence>
<dbReference type="Proteomes" id="UP000325577">
    <property type="component" value="Linkage Group LG0"/>
</dbReference>
<proteinExistence type="predicted"/>
<protein>
    <submittedName>
        <fullName evidence="1">Uncharacterized protein</fullName>
    </submittedName>
</protein>
<dbReference type="EMBL" id="CM018031">
    <property type="protein sequence ID" value="KAA8550202.1"/>
    <property type="molecule type" value="Genomic_DNA"/>
</dbReference>
<organism evidence="1 2">
    <name type="scientific">Nyssa sinensis</name>
    <dbReference type="NCBI Taxonomy" id="561372"/>
    <lineage>
        <taxon>Eukaryota</taxon>
        <taxon>Viridiplantae</taxon>
        <taxon>Streptophyta</taxon>
        <taxon>Embryophyta</taxon>
        <taxon>Tracheophyta</taxon>
        <taxon>Spermatophyta</taxon>
        <taxon>Magnoliopsida</taxon>
        <taxon>eudicotyledons</taxon>
        <taxon>Gunneridae</taxon>
        <taxon>Pentapetalae</taxon>
        <taxon>asterids</taxon>
        <taxon>Cornales</taxon>
        <taxon>Nyssaceae</taxon>
        <taxon>Nyssa</taxon>
    </lineage>
</organism>
<dbReference type="OrthoDB" id="408493at2759"/>
<name>A0A5J5C8A4_9ASTE</name>
<evidence type="ECO:0000313" key="1">
    <source>
        <dbReference type="EMBL" id="KAA8550202.1"/>
    </source>
</evidence>
<reference evidence="1 2" key="1">
    <citation type="submission" date="2019-09" db="EMBL/GenBank/DDBJ databases">
        <title>A chromosome-level genome assembly of the Chinese tupelo Nyssa sinensis.</title>
        <authorList>
            <person name="Yang X."/>
            <person name="Kang M."/>
            <person name="Yang Y."/>
            <person name="Xiong H."/>
            <person name="Wang M."/>
            <person name="Zhang Z."/>
            <person name="Wang Z."/>
            <person name="Wu H."/>
            <person name="Ma T."/>
            <person name="Liu J."/>
            <person name="Xi Z."/>
        </authorList>
    </citation>
    <scope>NUCLEOTIDE SEQUENCE [LARGE SCALE GENOMIC DNA]</scope>
    <source>
        <strain evidence="1">J267</strain>
        <tissue evidence="1">Leaf</tissue>
    </source>
</reference>
<dbReference type="InterPro" id="IPR005049">
    <property type="entry name" value="STL-like"/>
</dbReference>